<accession>A0A084GIQ7</accession>
<dbReference type="AlphaFoldDB" id="A0A084GIQ7"/>
<sequence>MKLLFAFLLVGTLSGCSIFEKEKTSDNIYLIPEGFEGSITVFYDVPNEPKLKKEGKYTVVPVTELALEALKDTDIYIYGASFTSTPNVSYGVVTDKYYYVDENGKRTPIDKQCVHQSGNGSFSGASEIEIIYSELQITKTHCNQSFWTDGIERYHSQQSEVLGFWMNKYD</sequence>
<dbReference type="InterPro" id="IPR049293">
    <property type="entry name" value="DUF6843"/>
</dbReference>
<dbReference type="EMBL" id="JNVC02000024">
    <property type="protein sequence ID" value="KEZ47219.1"/>
    <property type="molecule type" value="Genomic_DNA"/>
</dbReference>
<evidence type="ECO:0000313" key="3">
    <source>
        <dbReference type="Proteomes" id="UP000028549"/>
    </source>
</evidence>
<protein>
    <recommendedName>
        <fullName evidence="1">DUF6843 domain-containing protein</fullName>
    </recommendedName>
</protein>
<dbReference type="Pfam" id="PF20862">
    <property type="entry name" value="DUF6843"/>
    <property type="match status" value="1"/>
</dbReference>
<dbReference type="STRING" id="246786.GS18_0220455"/>
<dbReference type="OrthoDB" id="68404at2"/>
<reference evidence="2 3" key="1">
    <citation type="journal article" date="2005" name="Int. J. Syst. Evol. Microbiol.">
        <title>Bacillus cibi sp. nov., isolated from jeotgal, a traditional Korean fermented seafood.</title>
        <authorList>
            <person name="Yoon J.H."/>
            <person name="Lee C.H."/>
            <person name="Oh T.K."/>
        </authorList>
    </citation>
    <scope>NUCLEOTIDE SEQUENCE [LARGE SCALE GENOMIC DNA]</scope>
    <source>
        <strain evidence="2 3">DSM 16189</strain>
    </source>
</reference>
<dbReference type="PROSITE" id="PS51257">
    <property type="entry name" value="PROKAR_LIPOPROTEIN"/>
    <property type="match status" value="1"/>
</dbReference>
<gene>
    <name evidence="2" type="ORF">GS18_0220455</name>
</gene>
<dbReference type="Proteomes" id="UP000028549">
    <property type="component" value="Unassembled WGS sequence"/>
</dbReference>
<evidence type="ECO:0000313" key="2">
    <source>
        <dbReference type="EMBL" id="KEZ47219.1"/>
    </source>
</evidence>
<keyword evidence="3" id="KW-1185">Reference proteome</keyword>
<dbReference type="RefSeq" id="WP_029567214.1">
    <property type="nucleotide sequence ID" value="NZ_CP176757.1"/>
</dbReference>
<name>A0A084GIQ7_METID</name>
<organism evidence="2 3">
    <name type="scientific">Metabacillus indicus</name>
    <name type="common">Bacillus indicus</name>
    <dbReference type="NCBI Taxonomy" id="246786"/>
    <lineage>
        <taxon>Bacteria</taxon>
        <taxon>Bacillati</taxon>
        <taxon>Bacillota</taxon>
        <taxon>Bacilli</taxon>
        <taxon>Bacillales</taxon>
        <taxon>Bacillaceae</taxon>
        <taxon>Metabacillus</taxon>
    </lineage>
</organism>
<evidence type="ECO:0000259" key="1">
    <source>
        <dbReference type="Pfam" id="PF20862"/>
    </source>
</evidence>
<feature type="domain" description="DUF6843" evidence="1">
    <location>
        <begin position="24"/>
        <end position="146"/>
    </location>
</feature>
<comment type="caution">
    <text evidence="2">The sequence shown here is derived from an EMBL/GenBank/DDBJ whole genome shotgun (WGS) entry which is preliminary data.</text>
</comment>
<proteinExistence type="predicted"/>